<dbReference type="Proteomes" id="UP000241788">
    <property type="component" value="Unassembled WGS sequence"/>
</dbReference>
<feature type="transmembrane region" description="Helical" evidence="2">
    <location>
        <begin position="163"/>
        <end position="182"/>
    </location>
</feature>
<sequence>MNMPPAIPNENPAPTVASSTSENPWAGLAIDFLIAIAVLIGTVVGGMVAWGFYKAMQAGMQNPGMAANPDAMTKAIGAPNDALMMIISSIGMALAALSVYYFRRRATPEERRVSKAAAAQPRTWIEAIGLGLALCIASMALTWGLEKLGHVPNPTNLKMLEAAMAYSPALLVLLAVVMAPAFEELLFRRGFFGRFWAAKKPMTGMIASSVLFAFAHEVPGTSDSPIAMTLVLLLFYTGMGACLAWIYRRTGTLWAPIATHATNNLVAVVVMIAGYAG</sequence>
<feature type="transmembrane region" description="Helical" evidence="2">
    <location>
        <begin position="123"/>
        <end position="143"/>
    </location>
</feature>
<evidence type="ECO:0000256" key="1">
    <source>
        <dbReference type="SAM" id="MobiDB-lite"/>
    </source>
</evidence>
<reference evidence="5" key="1">
    <citation type="submission" date="2017-01" db="EMBL/GenBank/DDBJ databases">
        <authorList>
            <person name="Varghese N."/>
            <person name="Submissions S."/>
        </authorList>
    </citation>
    <scope>NUCLEOTIDE SEQUENCE [LARGE SCALE GENOMIC DNA]</scope>
    <source>
        <strain evidence="5">UM1</strain>
    </source>
</reference>
<dbReference type="GO" id="GO:0004175">
    <property type="term" value="F:endopeptidase activity"/>
    <property type="evidence" value="ECO:0007669"/>
    <property type="project" value="UniProtKB-ARBA"/>
</dbReference>
<dbReference type="RefSeq" id="WP_083688234.1">
    <property type="nucleotide sequence ID" value="NZ_FTLW01000002.1"/>
</dbReference>
<keyword evidence="5" id="KW-1185">Reference proteome</keyword>
<feature type="transmembrane region" description="Helical" evidence="2">
    <location>
        <begin position="28"/>
        <end position="53"/>
    </location>
</feature>
<dbReference type="OrthoDB" id="6024813at2"/>
<dbReference type="InterPro" id="IPR052710">
    <property type="entry name" value="CAAX_protease"/>
</dbReference>
<organism evidence="4 5">
    <name type="scientific">Solilutibacter tolerans</name>
    <dbReference type="NCBI Taxonomy" id="1604334"/>
    <lineage>
        <taxon>Bacteria</taxon>
        <taxon>Pseudomonadati</taxon>
        <taxon>Pseudomonadota</taxon>
        <taxon>Gammaproteobacteria</taxon>
        <taxon>Lysobacterales</taxon>
        <taxon>Lysobacteraceae</taxon>
        <taxon>Solilutibacter</taxon>
    </lineage>
</organism>
<evidence type="ECO:0000259" key="3">
    <source>
        <dbReference type="Pfam" id="PF02517"/>
    </source>
</evidence>
<gene>
    <name evidence="4" type="ORF">SAMN05421546_0986</name>
</gene>
<feature type="region of interest" description="Disordered" evidence="1">
    <location>
        <begin position="1"/>
        <end position="20"/>
    </location>
</feature>
<keyword evidence="2" id="KW-0472">Membrane</keyword>
<proteinExistence type="predicted"/>
<dbReference type="PANTHER" id="PTHR36435">
    <property type="entry name" value="SLR1288 PROTEIN"/>
    <property type="match status" value="1"/>
</dbReference>
<accession>A0A1N6REZ5</accession>
<dbReference type="AlphaFoldDB" id="A0A1N6REZ5"/>
<keyword evidence="2" id="KW-1133">Transmembrane helix</keyword>
<dbReference type="GO" id="GO:0080120">
    <property type="term" value="P:CAAX-box protein maturation"/>
    <property type="evidence" value="ECO:0007669"/>
    <property type="project" value="UniProtKB-ARBA"/>
</dbReference>
<feature type="transmembrane region" description="Helical" evidence="2">
    <location>
        <begin position="202"/>
        <end position="220"/>
    </location>
</feature>
<protein>
    <recommendedName>
        <fullName evidence="3">CAAX prenyl protease 2/Lysostaphin resistance protein A-like domain-containing protein</fullName>
    </recommendedName>
</protein>
<dbReference type="EMBL" id="FTLW01000002">
    <property type="protein sequence ID" value="SIQ27440.1"/>
    <property type="molecule type" value="Genomic_DNA"/>
</dbReference>
<feature type="transmembrane region" description="Helical" evidence="2">
    <location>
        <begin position="82"/>
        <end position="102"/>
    </location>
</feature>
<feature type="transmembrane region" description="Helical" evidence="2">
    <location>
        <begin position="226"/>
        <end position="246"/>
    </location>
</feature>
<dbReference type="InterPro" id="IPR003675">
    <property type="entry name" value="Rce1/LyrA-like_dom"/>
</dbReference>
<dbReference type="STRING" id="1604334.SAMN05421546_0986"/>
<evidence type="ECO:0000313" key="4">
    <source>
        <dbReference type="EMBL" id="SIQ27440.1"/>
    </source>
</evidence>
<keyword evidence="2" id="KW-0812">Transmembrane</keyword>
<evidence type="ECO:0000256" key="2">
    <source>
        <dbReference type="SAM" id="Phobius"/>
    </source>
</evidence>
<name>A0A1N6REZ5_9GAMM</name>
<feature type="domain" description="CAAX prenyl protease 2/Lysostaphin resistance protein A-like" evidence="3">
    <location>
        <begin position="168"/>
        <end position="266"/>
    </location>
</feature>
<dbReference type="PANTHER" id="PTHR36435:SF1">
    <property type="entry name" value="CAAX AMINO TERMINAL PROTEASE FAMILY PROTEIN"/>
    <property type="match status" value="1"/>
</dbReference>
<feature type="transmembrane region" description="Helical" evidence="2">
    <location>
        <begin position="253"/>
        <end position="276"/>
    </location>
</feature>
<evidence type="ECO:0000313" key="5">
    <source>
        <dbReference type="Proteomes" id="UP000241788"/>
    </source>
</evidence>
<dbReference type="Pfam" id="PF02517">
    <property type="entry name" value="Rce1-like"/>
    <property type="match status" value="1"/>
</dbReference>